<dbReference type="InterPro" id="IPR047676">
    <property type="entry name" value="FxLYD_dom"/>
</dbReference>
<name>A0ABW1LN45_9ACTN</name>
<keyword evidence="2" id="KW-1185">Reference proteome</keyword>
<sequence length="247" mass="25709">MRTVTTFVVLIAVAIGGAGCTGVSSKVGGGPDEVTSSPEATARPILVTQTWGVVDGMLSVVVRNTTDRTLRSAAAVITARDDNDVLVASTLESPTGTCCAVTDLPPGEEFGFYVDIGDDADRIERVDVAYREVSWAAADEPTANTLTAHPLRLDGNGRGAVVVADVRNAGPMVEQASVQAFLYGADGDFLAVVAGRWYCFSRGDHQIAMQLLHPVPDGTTVKEVVIHPVSDDPDGTALNCAGPARVG</sequence>
<dbReference type="PROSITE" id="PS51257">
    <property type="entry name" value="PROKAR_LIPOPROTEIN"/>
    <property type="match status" value="1"/>
</dbReference>
<evidence type="ECO:0000313" key="2">
    <source>
        <dbReference type="Proteomes" id="UP001596135"/>
    </source>
</evidence>
<evidence type="ECO:0000313" key="1">
    <source>
        <dbReference type="EMBL" id="MFC6045361.1"/>
    </source>
</evidence>
<dbReference type="NCBIfam" id="NF038353">
    <property type="entry name" value="FxLYD_dom"/>
    <property type="match status" value="1"/>
</dbReference>
<dbReference type="Proteomes" id="UP001596135">
    <property type="component" value="Unassembled WGS sequence"/>
</dbReference>
<gene>
    <name evidence="1" type="ORF">ACFPYL_19910</name>
</gene>
<dbReference type="RefSeq" id="WP_379158433.1">
    <property type="nucleotide sequence ID" value="NZ_JBHSRJ010000009.1"/>
</dbReference>
<proteinExistence type="predicted"/>
<protein>
    <submittedName>
        <fullName evidence="1">FxLYD domain-containing protein</fullName>
    </submittedName>
</protein>
<reference evidence="2" key="1">
    <citation type="journal article" date="2019" name="Int. J. Syst. Evol. Microbiol.">
        <title>The Global Catalogue of Microorganisms (GCM) 10K type strain sequencing project: providing services to taxonomists for standard genome sequencing and annotation.</title>
        <authorList>
            <consortium name="The Broad Institute Genomics Platform"/>
            <consortium name="The Broad Institute Genome Sequencing Center for Infectious Disease"/>
            <person name="Wu L."/>
            <person name="Ma J."/>
        </authorList>
    </citation>
    <scope>NUCLEOTIDE SEQUENCE [LARGE SCALE GENOMIC DNA]</scope>
    <source>
        <strain evidence="2">CCUG 54522</strain>
    </source>
</reference>
<organism evidence="1 2">
    <name type="scientific">Nocardioides hankookensis</name>
    <dbReference type="NCBI Taxonomy" id="443157"/>
    <lineage>
        <taxon>Bacteria</taxon>
        <taxon>Bacillati</taxon>
        <taxon>Actinomycetota</taxon>
        <taxon>Actinomycetes</taxon>
        <taxon>Propionibacteriales</taxon>
        <taxon>Nocardioidaceae</taxon>
        <taxon>Nocardioides</taxon>
    </lineage>
</organism>
<dbReference type="EMBL" id="JBHSRJ010000009">
    <property type="protein sequence ID" value="MFC6045361.1"/>
    <property type="molecule type" value="Genomic_DNA"/>
</dbReference>
<accession>A0ABW1LN45</accession>
<comment type="caution">
    <text evidence="1">The sequence shown here is derived from an EMBL/GenBank/DDBJ whole genome shotgun (WGS) entry which is preliminary data.</text>
</comment>